<keyword evidence="2" id="KW-0997">Cell inner membrane</keyword>
<dbReference type="InterPro" id="IPR029052">
    <property type="entry name" value="Metallo-depent_PP-like"/>
</dbReference>
<keyword evidence="3" id="KW-0479">Metal-binding</keyword>
<dbReference type="EMBL" id="BAABJX010000018">
    <property type="protein sequence ID" value="GAA4827206.1"/>
    <property type="molecule type" value="Genomic_DNA"/>
</dbReference>
<keyword evidence="6" id="KW-0464">Manganese</keyword>
<dbReference type="InterPro" id="IPR004843">
    <property type="entry name" value="Calcineurin-like_PHP"/>
</dbReference>
<dbReference type="Pfam" id="PF00149">
    <property type="entry name" value="Metallophos"/>
    <property type="match status" value="1"/>
</dbReference>
<dbReference type="SUPFAM" id="SSF56300">
    <property type="entry name" value="Metallo-dependent phosphatases"/>
    <property type="match status" value="1"/>
</dbReference>
<protein>
    <submittedName>
        <fullName evidence="8">UDP-2,3-diacylglucosamine diphosphatase</fullName>
    </submittedName>
</protein>
<evidence type="ECO:0000256" key="6">
    <source>
        <dbReference type="ARBA" id="ARBA00023211"/>
    </source>
</evidence>
<gene>
    <name evidence="8" type="ORF">GCM10023331_09990</name>
</gene>
<keyword evidence="9" id="KW-1185">Reference proteome</keyword>
<dbReference type="InterPro" id="IPR043461">
    <property type="entry name" value="LpxH-like"/>
</dbReference>
<sequence>MQSSIALTEGKKVYFASDFHLGTPNFESSRKREDKIVRWLDEVKQDAAHIFLMGDLFDFWFEFATVIPKGFIRFQGKLAELTDQGIPITFFTGNHDMWMFDYFTKELGIEIIREPIDISIGEKLFYLGHGDGLGPGDYKYKMLKRVFSNKVCQWLFGVLHPNIGLGIANAWSRSSRASNEEDGEEFLGKEQEWLWVYSKEQQAIKPRDYYIFGHRHLPLELEVDKRAIYMNIGEWVHHCTYGVFDGTSLTLEEFKEEEKQGFFREG</sequence>
<comment type="caution">
    <text evidence="8">The sequence shown here is derived from an EMBL/GenBank/DDBJ whole genome shotgun (WGS) entry which is preliminary data.</text>
</comment>
<proteinExistence type="predicted"/>
<feature type="domain" description="Calcineurin-like phosphoesterase" evidence="7">
    <location>
        <begin position="12"/>
        <end position="217"/>
    </location>
</feature>
<accession>A0ABP9D3K3</accession>
<dbReference type="PANTHER" id="PTHR34990:SF1">
    <property type="entry name" value="UDP-2,3-DIACYLGLUCOSAMINE HYDROLASE"/>
    <property type="match status" value="1"/>
</dbReference>
<dbReference type="Proteomes" id="UP001500298">
    <property type="component" value="Unassembled WGS sequence"/>
</dbReference>
<dbReference type="RefSeq" id="WP_345369722.1">
    <property type="nucleotide sequence ID" value="NZ_BAABJX010000018.1"/>
</dbReference>
<evidence type="ECO:0000313" key="9">
    <source>
        <dbReference type="Proteomes" id="UP001500298"/>
    </source>
</evidence>
<dbReference type="CDD" id="cd07398">
    <property type="entry name" value="MPP_YbbF-LpxH"/>
    <property type="match status" value="1"/>
</dbReference>
<evidence type="ECO:0000256" key="3">
    <source>
        <dbReference type="ARBA" id="ARBA00022723"/>
    </source>
</evidence>
<keyword evidence="1" id="KW-1003">Cell membrane</keyword>
<evidence type="ECO:0000256" key="5">
    <source>
        <dbReference type="ARBA" id="ARBA00023136"/>
    </source>
</evidence>
<evidence type="ECO:0000256" key="2">
    <source>
        <dbReference type="ARBA" id="ARBA00022519"/>
    </source>
</evidence>
<evidence type="ECO:0000256" key="1">
    <source>
        <dbReference type="ARBA" id="ARBA00022475"/>
    </source>
</evidence>
<keyword evidence="4" id="KW-0378">Hydrolase</keyword>
<organism evidence="8 9">
    <name type="scientific">Algivirga pacifica</name>
    <dbReference type="NCBI Taxonomy" id="1162670"/>
    <lineage>
        <taxon>Bacteria</taxon>
        <taxon>Pseudomonadati</taxon>
        <taxon>Bacteroidota</taxon>
        <taxon>Cytophagia</taxon>
        <taxon>Cytophagales</taxon>
        <taxon>Flammeovirgaceae</taxon>
        <taxon>Algivirga</taxon>
    </lineage>
</organism>
<evidence type="ECO:0000313" key="8">
    <source>
        <dbReference type="EMBL" id="GAA4827206.1"/>
    </source>
</evidence>
<name>A0ABP9D3K3_9BACT</name>
<evidence type="ECO:0000256" key="4">
    <source>
        <dbReference type="ARBA" id="ARBA00022801"/>
    </source>
</evidence>
<dbReference type="Gene3D" id="3.60.21.10">
    <property type="match status" value="1"/>
</dbReference>
<reference evidence="9" key="1">
    <citation type="journal article" date="2019" name="Int. J. Syst. Evol. Microbiol.">
        <title>The Global Catalogue of Microorganisms (GCM) 10K type strain sequencing project: providing services to taxonomists for standard genome sequencing and annotation.</title>
        <authorList>
            <consortium name="The Broad Institute Genomics Platform"/>
            <consortium name="The Broad Institute Genome Sequencing Center for Infectious Disease"/>
            <person name="Wu L."/>
            <person name="Ma J."/>
        </authorList>
    </citation>
    <scope>NUCLEOTIDE SEQUENCE [LARGE SCALE GENOMIC DNA]</scope>
    <source>
        <strain evidence="9">JCM 18326</strain>
    </source>
</reference>
<keyword evidence="5" id="KW-0472">Membrane</keyword>
<dbReference type="PANTHER" id="PTHR34990">
    <property type="entry name" value="UDP-2,3-DIACYLGLUCOSAMINE HYDROLASE-RELATED"/>
    <property type="match status" value="1"/>
</dbReference>
<evidence type="ECO:0000259" key="7">
    <source>
        <dbReference type="Pfam" id="PF00149"/>
    </source>
</evidence>